<dbReference type="OrthoDB" id="7356934at2"/>
<keyword evidence="2" id="KW-1185">Reference proteome</keyword>
<protein>
    <submittedName>
        <fullName evidence="1">DUF3572 family protein</fullName>
    </submittedName>
</protein>
<evidence type="ECO:0000313" key="1">
    <source>
        <dbReference type="EMBL" id="RFC65261.1"/>
    </source>
</evidence>
<name>A0A371X7U8_9HYPH</name>
<accession>A0A371X7U8</accession>
<comment type="caution">
    <text evidence="1">The sequence shown here is derived from an EMBL/GenBank/DDBJ whole genome shotgun (WGS) entry which is preliminary data.</text>
</comment>
<organism evidence="1 2">
    <name type="scientific">Fulvimarina endophytica</name>
    <dbReference type="NCBI Taxonomy" id="2293836"/>
    <lineage>
        <taxon>Bacteria</taxon>
        <taxon>Pseudomonadati</taxon>
        <taxon>Pseudomonadota</taxon>
        <taxon>Alphaproteobacteria</taxon>
        <taxon>Hyphomicrobiales</taxon>
        <taxon>Aurantimonadaceae</taxon>
        <taxon>Fulvimarina</taxon>
    </lineage>
</organism>
<reference evidence="1 2" key="1">
    <citation type="submission" date="2018-08" db="EMBL/GenBank/DDBJ databases">
        <title>Fulvimarina sp. 85, whole genome shotgun sequence.</title>
        <authorList>
            <person name="Tuo L."/>
        </authorList>
    </citation>
    <scope>NUCLEOTIDE SEQUENCE [LARGE SCALE GENOMIC DNA]</scope>
    <source>
        <strain evidence="1 2">85</strain>
    </source>
</reference>
<evidence type="ECO:0000313" key="2">
    <source>
        <dbReference type="Proteomes" id="UP000264310"/>
    </source>
</evidence>
<gene>
    <name evidence="1" type="ORF">DYI37_05320</name>
</gene>
<dbReference type="RefSeq" id="WP_116682158.1">
    <property type="nucleotide sequence ID" value="NZ_QURL01000002.1"/>
</dbReference>
<dbReference type="EMBL" id="QURL01000002">
    <property type="protein sequence ID" value="RFC65261.1"/>
    <property type="molecule type" value="Genomic_DNA"/>
</dbReference>
<dbReference type="Pfam" id="PF12096">
    <property type="entry name" value="DUF3572"/>
    <property type="match status" value="1"/>
</dbReference>
<dbReference type="AlphaFoldDB" id="A0A371X7U8"/>
<sequence length="100" mass="10229">MAGSKEGTTGDPEAIAVEALGFIAGDQRLFERFCGLTGLSAGEMRAAAAEPGFLSGVLEFVTAHEATLMAFCEASGHAPQRVVDAGSALAGGRGREWDSL</sequence>
<dbReference type="Proteomes" id="UP000264310">
    <property type="component" value="Unassembled WGS sequence"/>
</dbReference>
<dbReference type="InterPro" id="IPR021955">
    <property type="entry name" value="DUF3572"/>
</dbReference>
<proteinExistence type="predicted"/>